<keyword evidence="1" id="KW-1015">Disulfide bond</keyword>
<dbReference type="Pfam" id="PF00089">
    <property type="entry name" value="Trypsin"/>
    <property type="match status" value="1"/>
</dbReference>
<dbReference type="EMBL" id="JH668299">
    <property type="protein sequence ID" value="KAG6443073.1"/>
    <property type="molecule type" value="Genomic_DNA"/>
</dbReference>
<accession>A0A922CF25</accession>
<evidence type="ECO:0000313" key="5">
    <source>
        <dbReference type="Proteomes" id="UP000791440"/>
    </source>
</evidence>
<evidence type="ECO:0000256" key="1">
    <source>
        <dbReference type="ARBA" id="ARBA00023157"/>
    </source>
</evidence>
<dbReference type="PANTHER" id="PTHR24250:SF50">
    <property type="entry name" value="PEPTIDASE S1 DOMAIN-CONTAINING PROTEIN"/>
    <property type="match status" value="1"/>
</dbReference>
<dbReference type="AlphaFoldDB" id="A0A922CF25"/>
<evidence type="ECO:0000259" key="3">
    <source>
        <dbReference type="PROSITE" id="PS50240"/>
    </source>
</evidence>
<feature type="signal peptide" evidence="2">
    <location>
        <begin position="1"/>
        <end position="18"/>
    </location>
</feature>
<dbReference type="PRINTS" id="PR00722">
    <property type="entry name" value="CHYMOTRYPSIN"/>
</dbReference>
<dbReference type="SMART" id="SM00020">
    <property type="entry name" value="Tryp_SPc"/>
    <property type="match status" value="1"/>
</dbReference>
<reference evidence="4" key="2">
    <citation type="submission" date="2020-12" db="EMBL/GenBank/DDBJ databases">
        <authorList>
            <person name="Kanost M."/>
        </authorList>
    </citation>
    <scope>NUCLEOTIDE SEQUENCE</scope>
</reference>
<reference evidence="4" key="1">
    <citation type="journal article" date="2016" name="Insect Biochem. Mol. Biol.">
        <title>Multifaceted biological insights from a draft genome sequence of the tobacco hornworm moth, Manduca sexta.</title>
        <authorList>
            <person name="Kanost M.R."/>
            <person name="Arrese E.L."/>
            <person name="Cao X."/>
            <person name="Chen Y.R."/>
            <person name="Chellapilla S."/>
            <person name="Goldsmith M.R."/>
            <person name="Grosse-Wilde E."/>
            <person name="Heckel D.G."/>
            <person name="Herndon N."/>
            <person name="Jiang H."/>
            <person name="Papanicolaou A."/>
            <person name="Qu J."/>
            <person name="Soulages J.L."/>
            <person name="Vogel H."/>
            <person name="Walters J."/>
            <person name="Waterhouse R.M."/>
            <person name="Ahn S.J."/>
            <person name="Almeida F.C."/>
            <person name="An C."/>
            <person name="Aqrawi P."/>
            <person name="Bretschneider A."/>
            <person name="Bryant W.B."/>
            <person name="Bucks S."/>
            <person name="Chao H."/>
            <person name="Chevignon G."/>
            <person name="Christen J.M."/>
            <person name="Clarke D.F."/>
            <person name="Dittmer N.T."/>
            <person name="Ferguson L.C.F."/>
            <person name="Garavelou S."/>
            <person name="Gordon K.H.J."/>
            <person name="Gunaratna R.T."/>
            <person name="Han Y."/>
            <person name="Hauser F."/>
            <person name="He Y."/>
            <person name="Heidel-Fischer H."/>
            <person name="Hirsh A."/>
            <person name="Hu Y."/>
            <person name="Jiang H."/>
            <person name="Kalra D."/>
            <person name="Klinner C."/>
            <person name="Konig C."/>
            <person name="Kovar C."/>
            <person name="Kroll A.R."/>
            <person name="Kuwar S.S."/>
            <person name="Lee S.L."/>
            <person name="Lehman R."/>
            <person name="Li K."/>
            <person name="Li Z."/>
            <person name="Liang H."/>
            <person name="Lovelace S."/>
            <person name="Lu Z."/>
            <person name="Mansfield J.H."/>
            <person name="McCulloch K.J."/>
            <person name="Mathew T."/>
            <person name="Morton B."/>
            <person name="Muzny D.M."/>
            <person name="Neunemann D."/>
            <person name="Ongeri F."/>
            <person name="Pauchet Y."/>
            <person name="Pu L.L."/>
            <person name="Pyrousis I."/>
            <person name="Rao X.J."/>
            <person name="Redding A."/>
            <person name="Roesel C."/>
            <person name="Sanchez-Gracia A."/>
            <person name="Schaack S."/>
            <person name="Shukla A."/>
            <person name="Tetreau G."/>
            <person name="Wang Y."/>
            <person name="Xiong G.H."/>
            <person name="Traut W."/>
            <person name="Walsh T.K."/>
            <person name="Worley K.C."/>
            <person name="Wu D."/>
            <person name="Wu W."/>
            <person name="Wu Y.Q."/>
            <person name="Zhang X."/>
            <person name="Zou Z."/>
            <person name="Zucker H."/>
            <person name="Briscoe A.D."/>
            <person name="Burmester T."/>
            <person name="Clem R.J."/>
            <person name="Feyereisen R."/>
            <person name="Grimmelikhuijzen C.J.P."/>
            <person name="Hamodrakas S.J."/>
            <person name="Hansson B.S."/>
            <person name="Huguet E."/>
            <person name="Jermiin L.S."/>
            <person name="Lan Q."/>
            <person name="Lehman H.K."/>
            <person name="Lorenzen M."/>
            <person name="Merzendorfer H."/>
            <person name="Michalopoulos I."/>
            <person name="Morton D.B."/>
            <person name="Muthukrishnan S."/>
            <person name="Oakeshott J.G."/>
            <person name="Palmer W."/>
            <person name="Park Y."/>
            <person name="Passarelli A.L."/>
            <person name="Rozas J."/>
            <person name="Schwartz L.M."/>
            <person name="Smith W."/>
            <person name="Southgate A."/>
            <person name="Vilcinskas A."/>
            <person name="Vogt R."/>
            <person name="Wang P."/>
            <person name="Werren J."/>
            <person name="Yu X.Q."/>
            <person name="Zhou J.J."/>
            <person name="Brown S.J."/>
            <person name="Scherer S.E."/>
            <person name="Richards S."/>
            <person name="Blissard G.W."/>
        </authorList>
    </citation>
    <scope>NUCLEOTIDE SEQUENCE</scope>
</reference>
<gene>
    <name evidence="4" type="ORF">O3G_MSEX002607</name>
</gene>
<dbReference type="GO" id="GO:0004252">
    <property type="term" value="F:serine-type endopeptidase activity"/>
    <property type="evidence" value="ECO:0007669"/>
    <property type="project" value="InterPro"/>
</dbReference>
<sequence>MGRLEAVVFFAFLGLVVADNAAQSGQSRIVSGWVAREGQFPYMMYLRTVSVHGQITACGGSIIHHNWGFSSARCTANRVNLMIRAGMVNINRPRVYFETSTVFTAPGFIDEIHPITQPHDIALIRFNRWLNYDNFVQPIRIMRSADMNRNYAGVRMTTSGWGTTWTGGQVTNDLNWVHLTGVTNFMCMLVFNNNFFIRESTICAGPYNVTSQGICSGDSGVPLTVVDVDGQLTQVGVGSIVSQFGCHAGLPSAFVRPGHYHPWIREVTGINFDWTPSMVAYKDKTETKEPSLNILNLLRK</sequence>
<feature type="chain" id="PRO_5038276682" description="Peptidase S1 domain-containing protein" evidence="2">
    <location>
        <begin position="19"/>
        <end position="300"/>
    </location>
</feature>
<dbReference type="PROSITE" id="PS50240">
    <property type="entry name" value="TRYPSIN_DOM"/>
    <property type="match status" value="1"/>
</dbReference>
<dbReference type="InterPro" id="IPR043504">
    <property type="entry name" value="Peptidase_S1_PA_chymotrypsin"/>
</dbReference>
<dbReference type="InterPro" id="IPR009003">
    <property type="entry name" value="Peptidase_S1_PA"/>
</dbReference>
<dbReference type="InterPro" id="IPR001254">
    <property type="entry name" value="Trypsin_dom"/>
</dbReference>
<keyword evidence="2" id="KW-0732">Signal</keyword>
<protein>
    <recommendedName>
        <fullName evidence="3">Peptidase S1 domain-containing protein</fullName>
    </recommendedName>
</protein>
<dbReference type="PANTHER" id="PTHR24250">
    <property type="entry name" value="CHYMOTRYPSIN-RELATED"/>
    <property type="match status" value="1"/>
</dbReference>
<dbReference type="GO" id="GO:0006508">
    <property type="term" value="P:proteolysis"/>
    <property type="evidence" value="ECO:0007669"/>
    <property type="project" value="InterPro"/>
</dbReference>
<dbReference type="InterPro" id="IPR001314">
    <property type="entry name" value="Peptidase_S1A"/>
</dbReference>
<comment type="caution">
    <text evidence="4">The sequence shown here is derived from an EMBL/GenBank/DDBJ whole genome shotgun (WGS) entry which is preliminary data.</text>
</comment>
<evidence type="ECO:0000313" key="4">
    <source>
        <dbReference type="EMBL" id="KAG6443073.1"/>
    </source>
</evidence>
<name>A0A922CF25_MANSE</name>
<evidence type="ECO:0000256" key="2">
    <source>
        <dbReference type="SAM" id="SignalP"/>
    </source>
</evidence>
<keyword evidence="5" id="KW-1185">Reference proteome</keyword>
<dbReference type="Gene3D" id="2.40.10.10">
    <property type="entry name" value="Trypsin-like serine proteases"/>
    <property type="match status" value="1"/>
</dbReference>
<feature type="domain" description="Peptidase S1" evidence="3">
    <location>
        <begin position="29"/>
        <end position="269"/>
    </location>
</feature>
<dbReference type="SUPFAM" id="SSF50494">
    <property type="entry name" value="Trypsin-like serine proteases"/>
    <property type="match status" value="1"/>
</dbReference>
<dbReference type="EMBL" id="JH668299">
    <property type="protein sequence ID" value="KAG6443074.1"/>
    <property type="molecule type" value="Genomic_DNA"/>
</dbReference>
<organism evidence="4 5">
    <name type="scientific">Manduca sexta</name>
    <name type="common">Tobacco hawkmoth</name>
    <name type="synonym">Tobacco hornworm</name>
    <dbReference type="NCBI Taxonomy" id="7130"/>
    <lineage>
        <taxon>Eukaryota</taxon>
        <taxon>Metazoa</taxon>
        <taxon>Ecdysozoa</taxon>
        <taxon>Arthropoda</taxon>
        <taxon>Hexapoda</taxon>
        <taxon>Insecta</taxon>
        <taxon>Pterygota</taxon>
        <taxon>Neoptera</taxon>
        <taxon>Endopterygota</taxon>
        <taxon>Lepidoptera</taxon>
        <taxon>Glossata</taxon>
        <taxon>Ditrysia</taxon>
        <taxon>Bombycoidea</taxon>
        <taxon>Sphingidae</taxon>
        <taxon>Sphinginae</taxon>
        <taxon>Sphingini</taxon>
        <taxon>Manduca</taxon>
    </lineage>
</organism>
<dbReference type="Proteomes" id="UP000791440">
    <property type="component" value="Unassembled WGS sequence"/>
</dbReference>
<proteinExistence type="predicted"/>